<dbReference type="eggNOG" id="COG4326">
    <property type="taxonomic scope" value="Bacteria"/>
</dbReference>
<evidence type="ECO:0000313" key="2">
    <source>
        <dbReference type="Proteomes" id="UP000019277"/>
    </source>
</evidence>
<keyword evidence="2" id="KW-1185">Reference proteome</keyword>
<dbReference type="EMBL" id="AYXG01000056">
    <property type="protein sequence ID" value="EWC63081.1"/>
    <property type="molecule type" value="Genomic_DNA"/>
</dbReference>
<dbReference type="PANTHER" id="PTHR40053">
    <property type="entry name" value="SPORULATION-CONTROL PROTEIN SPO0M"/>
    <property type="match status" value="1"/>
</dbReference>
<gene>
    <name evidence="1" type="ORF">UO65_1575</name>
</gene>
<comment type="caution">
    <text evidence="1">The sequence shown here is derived from an EMBL/GenBank/DDBJ whole genome shotgun (WGS) entry which is preliminary data.</text>
</comment>
<dbReference type="AlphaFoldDB" id="W7J2C8"/>
<dbReference type="RefSeq" id="WP_035280049.1">
    <property type="nucleotide sequence ID" value="NZ_AYXG01000056.1"/>
</dbReference>
<protein>
    <submittedName>
        <fullName evidence="1">Sporulation control protein Spo0M</fullName>
    </submittedName>
</protein>
<evidence type="ECO:0000313" key="1">
    <source>
        <dbReference type="EMBL" id="EWC63081.1"/>
    </source>
</evidence>
<proteinExistence type="predicted"/>
<reference evidence="1 2" key="1">
    <citation type="journal article" date="2014" name="Genome Announc.">
        <title>Draft Genome Sequence of the Antitrypanosomally Active Sponge-Associated Bacterium Actinokineospora sp. Strain EG49.</title>
        <authorList>
            <person name="Harjes J."/>
            <person name="Ryu T."/>
            <person name="Abdelmohsen U.R."/>
            <person name="Moitinho-Silva L."/>
            <person name="Horn H."/>
            <person name="Ravasi T."/>
            <person name="Hentschel U."/>
        </authorList>
    </citation>
    <scope>NUCLEOTIDE SEQUENCE [LARGE SCALE GENOMIC DNA]</scope>
    <source>
        <strain evidence="1 2">EG49</strain>
    </source>
</reference>
<dbReference type="Proteomes" id="UP000019277">
    <property type="component" value="Unassembled WGS sequence"/>
</dbReference>
<dbReference type="PATRIC" id="fig|909613.9.peg.1588"/>
<name>W7J2C8_9PSEU</name>
<sequence>MFQKVLAGFGSGGAKVDARLLDRAVRPGGVLHGEVLLLGGQVDQEVDALGVTLLTRVETGDDGETADLPVQTVRLAGHEVVRAGARLRVPFEVHLPWETPVTTVFGKHLTGMAVGLQTNLDLAGAVVDPQDVDAVAVEPLPAQHRVLDAMSRLGFTFREAGMERDRLDGVDQQLPFFQEIVFGPSPAFERVFDRVVVTFLARPADVRVVLEVTKRVRVARGGGLGNRGQAFLGSFTVAHTAVGANWEQQLEGWLRQVAAPRGIFD</sequence>
<dbReference type="Pfam" id="PF07070">
    <property type="entry name" value="Spo0M"/>
    <property type="match status" value="1"/>
</dbReference>
<accession>W7J2C8</accession>
<dbReference type="InterPro" id="IPR009776">
    <property type="entry name" value="Spore_0_M"/>
</dbReference>
<dbReference type="STRING" id="909613.UO65_1575"/>
<dbReference type="OrthoDB" id="3431481at2"/>
<dbReference type="PANTHER" id="PTHR40053:SF1">
    <property type="entry name" value="SPORULATION-CONTROL PROTEIN SPO0M"/>
    <property type="match status" value="1"/>
</dbReference>
<organism evidence="1 2">
    <name type="scientific">Actinokineospora spheciospongiae</name>
    <dbReference type="NCBI Taxonomy" id="909613"/>
    <lineage>
        <taxon>Bacteria</taxon>
        <taxon>Bacillati</taxon>
        <taxon>Actinomycetota</taxon>
        <taxon>Actinomycetes</taxon>
        <taxon>Pseudonocardiales</taxon>
        <taxon>Pseudonocardiaceae</taxon>
        <taxon>Actinokineospora</taxon>
    </lineage>
</organism>